<feature type="region of interest" description="Disordered" evidence="1">
    <location>
        <begin position="68"/>
        <end position="96"/>
    </location>
</feature>
<proteinExistence type="predicted"/>
<comment type="caution">
    <text evidence="4">The sequence shown here is derived from an EMBL/GenBank/DDBJ whole genome shotgun (WGS) entry which is preliminary data.</text>
</comment>
<evidence type="ECO:0000313" key="3">
    <source>
        <dbReference type="EMBL" id="PIL27653.1"/>
    </source>
</evidence>
<keyword evidence="2" id="KW-0812">Transmembrane</keyword>
<dbReference type="Proteomes" id="UP000230002">
    <property type="component" value="Unassembled WGS sequence"/>
</dbReference>
<name>A0A2G8S1M0_9APHY</name>
<feature type="transmembrane region" description="Helical" evidence="2">
    <location>
        <begin position="194"/>
        <end position="216"/>
    </location>
</feature>
<protein>
    <submittedName>
        <fullName evidence="4">Uncharacterized protein</fullName>
    </submittedName>
</protein>
<dbReference type="EMBL" id="AYKW01000034">
    <property type="protein sequence ID" value="PIL27655.1"/>
    <property type="molecule type" value="Genomic_DNA"/>
</dbReference>
<evidence type="ECO:0000256" key="1">
    <source>
        <dbReference type="SAM" id="MobiDB-lite"/>
    </source>
</evidence>
<feature type="compositionally biased region" description="Polar residues" evidence="1">
    <location>
        <begin position="73"/>
        <end position="88"/>
    </location>
</feature>
<organism evidence="4 5">
    <name type="scientific">Ganoderma sinense ZZ0214-1</name>
    <dbReference type="NCBI Taxonomy" id="1077348"/>
    <lineage>
        <taxon>Eukaryota</taxon>
        <taxon>Fungi</taxon>
        <taxon>Dikarya</taxon>
        <taxon>Basidiomycota</taxon>
        <taxon>Agaricomycotina</taxon>
        <taxon>Agaricomycetes</taxon>
        <taxon>Polyporales</taxon>
        <taxon>Polyporaceae</taxon>
        <taxon>Ganoderma</taxon>
    </lineage>
</organism>
<gene>
    <name evidence="3" type="ORF">GSI_10805</name>
    <name evidence="4" type="ORF">GSI_10807</name>
</gene>
<keyword evidence="2" id="KW-0472">Membrane</keyword>
<sequence length="218" mass="23894">MSSPVASSSTSRTSRPTFFGLFDRPATPTHDIDIEAQLEQPIPALTHTPRATRVSMEEIETTDAVDDFFGASRPSSARRSLNTSLSGTRDSRHDEVRLSSAVDDASTLVSDALPPPYEHSVLPPAYTQVSDQPTLAMYLFKFGFLFPLFWAAGAMILLSPLSAPADWEAGKPAQEREELIASMRRTEVKWARRCLLALVVFSLVVVALVLGVLFALRT</sequence>
<reference evidence="4 5" key="1">
    <citation type="journal article" date="2015" name="Sci. Rep.">
        <title>Chromosome-level genome map provides insights into diverse defense mechanisms in the medicinal fungus Ganoderma sinense.</title>
        <authorList>
            <person name="Zhu Y."/>
            <person name="Xu J."/>
            <person name="Sun C."/>
            <person name="Zhou S."/>
            <person name="Xu H."/>
            <person name="Nelson D.R."/>
            <person name="Qian J."/>
            <person name="Song J."/>
            <person name="Luo H."/>
            <person name="Xiang L."/>
            <person name="Li Y."/>
            <person name="Xu Z."/>
            <person name="Ji A."/>
            <person name="Wang L."/>
            <person name="Lu S."/>
            <person name="Hayward A."/>
            <person name="Sun W."/>
            <person name="Li X."/>
            <person name="Schwartz D.C."/>
            <person name="Wang Y."/>
            <person name="Chen S."/>
        </authorList>
    </citation>
    <scope>NUCLEOTIDE SEQUENCE [LARGE SCALE GENOMIC DNA]</scope>
    <source>
        <strain evidence="4 5">ZZ0214-1</strain>
    </source>
</reference>
<evidence type="ECO:0000313" key="5">
    <source>
        <dbReference type="Proteomes" id="UP000230002"/>
    </source>
</evidence>
<dbReference type="AlphaFoldDB" id="A0A2G8S1M0"/>
<evidence type="ECO:0000313" key="4">
    <source>
        <dbReference type="EMBL" id="PIL27655.1"/>
    </source>
</evidence>
<keyword evidence="5" id="KW-1185">Reference proteome</keyword>
<accession>A0A2G8S1M0</accession>
<dbReference type="OrthoDB" id="3358294at2759"/>
<keyword evidence="2" id="KW-1133">Transmembrane helix</keyword>
<feature type="transmembrane region" description="Helical" evidence="2">
    <location>
        <begin position="135"/>
        <end position="158"/>
    </location>
</feature>
<evidence type="ECO:0000256" key="2">
    <source>
        <dbReference type="SAM" id="Phobius"/>
    </source>
</evidence>
<dbReference type="EMBL" id="AYKW01000034">
    <property type="protein sequence ID" value="PIL27653.1"/>
    <property type="molecule type" value="Genomic_DNA"/>
</dbReference>